<gene>
    <name evidence="6" type="ORF">EII40_11865</name>
</gene>
<keyword evidence="1" id="KW-0004">4Fe-4S</keyword>
<dbReference type="SUPFAM" id="SSF51905">
    <property type="entry name" value="FAD/NAD(P)-binding domain"/>
    <property type="match status" value="1"/>
</dbReference>
<evidence type="ECO:0000313" key="6">
    <source>
        <dbReference type="EMBL" id="RRD58619.1"/>
    </source>
</evidence>
<dbReference type="GO" id="GO:0046872">
    <property type="term" value="F:metal ion binding"/>
    <property type="evidence" value="ECO:0007669"/>
    <property type="project" value="UniProtKB-KW"/>
</dbReference>
<evidence type="ECO:0000256" key="1">
    <source>
        <dbReference type="ARBA" id="ARBA00022485"/>
    </source>
</evidence>
<dbReference type="GO" id="GO:0051539">
    <property type="term" value="F:4 iron, 4 sulfur cluster binding"/>
    <property type="evidence" value="ECO:0007669"/>
    <property type="project" value="UniProtKB-KW"/>
</dbReference>
<sequence length="617" mass="69904">MKARILIILFLFLKLLPAYTADLLIEAESFTHKGGWVIDQQFMDLMGSPYLLAHGLGIPVENARTNISFPVKGLYYVYVRTYNWTSPWHNGEGAGKFRLEVGDKKLSVCGHYGKEWIWQPAGKVKIEAIETTLTLCDLTGFDGRCDAIYFTTDKDQLPPSNIEELALFRKKKLNHLEELISDSYDFVVVGGGIAGICAAVTAARLGLKVALINDRPVLGGNNSSEIRVHLGGRIGVGPYENLGNLIKEFGPEQGGNAQPAHYYEDDKKAQIVANEKNIDLFSNFHVFAVTMDQQFIKTVIAKHIETGVERGFSAPLFSDCTGDGTLGYLAGADYVMGREGRDEYNEERAPIKSDRMTMGSSIQWYSKETKKTSGFPKFNYGISFSEASCEKVTMGEWTWETGMNKDQINDFERIRDYGLMVVYSNWSFLKNEMKEKDLYKYRKLDWVAYIGGKRESRRLLGDYILKESDLRKHNLQEDGTASTTWSIDLHYPDPQNTKYFPNAEFKSIAEHTNIYPYPIPYRCFYSRNIDNLFMAGRNISVTHVALGTVRVMRTTGMMGEVVGMAASLCKKYDVMPRMIYRFYFKDLKELMKEGIGKKNLTNNQEYNQGGSLSSKPD</sequence>
<evidence type="ECO:0000313" key="7">
    <source>
        <dbReference type="Proteomes" id="UP000278609"/>
    </source>
</evidence>
<dbReference type="RefSeq" id="WP_124752441.1">
    <property type="nucleotide sequence ID" value="NZ_RQYS01000060.1"/>
</dbReference>
<dbReference type="Gene3D" id="3.50.50.60">
    <property type="entry name" value="FAD/NAD(P)-binding domain"/>
    <property type="match status" value="1"/>
</dbReference>
<dbReference type="AlphaFoldDB" id="A0A3P1XIM8"/>
<dbReference type="EMBL" id="RQYS01000060">
    <property type="protein sequence ID" value="RRD58619.1"/>
    <property type="molecule type" value="Genomic_DNA"/>
</dbReference>
<accession>A0A3P1XIM8</accession>
<reference evidence="6 7" key="1">
    <citation type="submission" date="2018-11" db="EMBL/GenBank/DDBJ databases">
        <title>Genomes From Bacteria Associated with the Canine Oral Cavity: a Test Case for Automated Genome-Based Taxonomic Assignment.</title>
        <authorList>
            <person name="Coil D.A."/>
            <person name="Jospin G."/>
            <person name="Darling A.E."/>
            <person name="Wallis C."/>
            <person name="Davis I.J."/>
            <person name="Harris S."/>
            <person name="Eisen J.A."/>
            <person name="Holcombe L.J."/>
            <person name="O'Flynn C."/>
        </authorList>
    </citation>
    <scope>NUCLEOTIDE SEQUENCE [LARGE SCALE GENOMIC DNA]</scope>
    <source>
        <strain evidence="6 7">OH2617_COT-023</strain>
    </source>
</reference>
<keyword evidence="3" id="KW-0560">Oxidoreductase</keyword>
<evidence type="ECO:0000256" key="3">
    <source>
        <dbReference type="ARBA" id="ARBA00023002"/>
    </source>
</evidence>
<keyword evidence="5" id="KW-0411">Iron-sulfur</keyword>
<dbReference type="Pfam" id="PF12831">
    <property type="entry name" value="FAD_oxidored"/>
    <property type="match status" value="1"/>
</dbReference>
<dbReference type="InterPro" id="IPR036188">
    <property type="entry name" value="FAD/NAD-bd_sf"/>
</dbReference>
<dbReference type="OrthoDB" id="9780658at2"/>
<keyword evidence="2" id="KW-0479">Metal-binding</keyword>
<comment type="caution">
    <text evidence="6">The sequence shown here is derived from an EMBL/GenBank/DDBJ whole genome shotgun (WGS) entry which is preliminary data.</text>
</comment>
<dbReference type="PANTHER" id="PTHR43498">
    <property type="entry name" value="FERREDOXIN:COB-COM HETERODISULFIDE REDUCTASE SUBUNIT A"/>
    <property type="match status" value="1"/>
</dbReference>
<name>A0A3P1XIM8_TANFO</name>
<dbReference type="InterPro" id="IPR039650">
    <property type="entry name" value="HdrA-like"/>
</dbReference>
<dbReference type="Proteomes" id="UP000278609">
    <property type="component" value="Unassembled WGS sequence"/>
</dbReference>
<protein>
    <submittedName>
        <fullName evidence="6">FAD-dependent oxidoreductase</fullName>
    </submittedName>
</protein>
<evidence type="ECO:0000256" key="2">
    <source>
        <dbReference type="ARBA" id="ARBA00022723"/>
    </source>
</evidence>
<organism evidence="6 7">
    <name type="scientific">Tannerella forsythia</name>
    <name type="common">Bacteroides forsythus</name>
    <dbReference type="NCBI Taxonomy" id="28112"/>
    <lineage>
        <taxon>Bacteria</taxon>
        <taxon>Pseudomonadati</taxon>
        <taxon>Bacteroidota</taxon>
        <taxon>Bacteroidia</taxon>
        <taxon>Bacteroidales</taxon>
        <taxon>Tannerellaceae</taxon>
        <taxon>Tannerella</taxon>
    </lineage>
</organism>
<evidence type="ECO:0000256" key="5">
    <source>
        <dbReference type="ARBA" id="ARBA00023014"/>
    </source>
</evidence>
<keyword evidence="4" id="KW-0408">Iron</keyword>
<evidence type="ECO:0000256" key="4">
    <source>
        <dbReference type="ARBA" id="ARBA00023004"/>
    </source>
</evidence>
<dbReference type="PANTHER" id="PTHR43498:SF1">
    <property type="entry name" value="COB--COM HETERODISULFIDE REDUCTASE IRON-SULFUR SUBUNIT A"/>
    <property type="match status" value="1"/>
</dbReference>
<proteinExistence type="predicted"/>
<dbReference type="GO" id="GO:0016491">
    <property type="term" value="F:oxidoreductase activity"/>
    <property type="evidence" value="ECO:0007669"/>
    <property type="project" value="UniProtKB-KW"/>
</dbReference>